<dbReference type="AlphaFoldDB" id="A0AAW1VDP0"/>
<organism evidence="2 3">
    <name type="scientific">Rubus argutus</name>
    <name type="common">Southern blackberry</name>
    <dbReference type="NCBI Taxonomy" id="59490"/>
    <lineage>
        <taxon>Eukaryota</taxon>
        <taxon>Viridiplantae</taxon>
        <taxon>Streptophyta</taxon>
        <taxon>Embryophyta</taxon>
        <taxon>Tracheophyta</taxon>
        <taxon>Spermatophyta</taxon>
        <taxon>Magnoliopsida</taxon>
        <taxon>eudicotyledons</taxon>
        <taxon>Gunneridae</taxon>
        <taxon>Pentapetalae</taxon>
        <taxon>rosids</taxon>
        <taxon>fabids</taxon>
        <taxon>Rosales</taxon>
        <taxon>Rosaceae</taxon>
        <taxon>Rosoideae</taxon>
        <taxon>Rosoideae incertae sedis</taxon>
        <taxon>Rubus</taxon>
    </lineage>
</organism>
<proteinExistence type="predicted"/>
<protein>
    <submittedName>
        <fullName evidence="2">Uncharacterized protein</fullName>
    </submittedName>
</protein>
<feature type="compositionally biased region" description="Basic and acidic residues" evidence="1">
    <location>
        <begin position="100"/>
        <end position="114"/>
    </location>
</feature>
<sequence length="154" mass="16101">MAFPKRRRDELGTVAGVSNDNADKSGEHGGNGHRGSSGFILAQPGLLATTPARDDTGWQAADWEACGDLMSRSGDGERGGDGVVVWALMAEERDEAADDGDSRSDRARDGEIDGGKGWVAGEMGSSGELGSPLWWLLDCQVLVLGIESGILARA</sequence>
<feature type="region of interest" description="Disordered" evidence="1">
    <location>
        <begin position="90"/>
        <end position="119"/>
    </location>
</feature>
<reference evidence="2 3" key="1">
    <citation type="journal article" date="2023" name="G3 (Bethesda)">
        <title>A chromosome-length genome assembly and annotation of blackberry (Rubus argutus, cv. 'Hillquist').</title>
        <authorList>
            <person name="Bruna T."/>
            <person name="Aryal R."/>
            <person name="Dudchenko O."/>
            <person name="Sargent D.J."/>
            <person name="Mead D."/>
            <person name="Buti M."/>
            <person name="Cavallini A."/>
            <person name="Hytonen T."/>
            <person name="Andres J."/>
            <person name="Pham M."/>
            <person name="Weisz D."/>
            <person name="Mascagni F."/>
            <person name="Usai G."/>
            <person name="Natali L."/>
            <person name="Bassil N."/>
            <person name="Fernandez G.E."/>
            <person name="Lomsadze A."/>
            <person name="Armour M."/>
            <person name="Olukolu B."/>
            <person name="Poorten T."/>
            <person name="Britton C."/>
            <person name="Davik J."/>
            <person name="Ashrafi H."/>
            <person name="Aiden E.L."/>
            <person name="Borodovsky M."/>
            <person name="Worthington M."/>
        </authorList>
    </citation>
    <scope>NUCLEOTIDE SEQUENCE [LARGE SCALE GENOMIC DNA]</scope>
    <source>
        <strain evidence="2">PI 553951</strain>
    </source>
</reference>
<evidence type="ECO:0000313" key="2">
    <source>
        <dbReference type="EMBL" id="KAK9901172.1"/>
    </source>
</evidence>
<feature type="region of interest" description="Disordered" evidence="1">
    <location>
        <begin position="1"/>
        <end position="43"/>
    </location>
</feature>
<gene>
    <name evidence="2" type="ORF">M0R45_002230</name>
</gene>
<keyword evidence="3" id="KW-1185">Reference proteome</keyword>
<name>A0AAW1VDP0_RUBAR</name>
<evidence type="ECO:0000256" key="1">
    <source>
        <dbReference type="SAM" id="MobiDB-lite"/>
    </source>
</evidence>
<evidence type="ECO:0000313" key="3">
    <source>
        <dbReference type="Proteomes" id="UP001457282"/>
    </source>
</evidence>
<comment type="caution">
    <text evidence="2">The sequence shown here is derived from an EMBL/GenBank/DDBJ whole genome shotgun (WGS) entry which is preliminary data.</text>
</comment>
<dbReference type="EMBL" id="JBEDUW010000324">
    <property type="protein sequence ID" value="KAK9901172.1"/>
    <property type="molecule type" value="Genomic_DNA"/>
</dbReference>
<dbReference type="Proteomes" id="UP001457282">
    <property type="component" value="Unassembled WGS sequence"/>
</dbReference>
<accession>A0AAW1VDP0</accession>